<reference evidence="3 4" key="1">
    <citation type="journal article" date="2023" name="Sci. Data">
        <title>Genome assembly of the Korean intertidal mud-creeper Batillaria attramentaria.</title>
        <authorList>
            <person name="Patra A.K."/>
            <person name="Ho P.T."/>
            <person name="Jun S."/>
            <person name="Lee S.J."/>
            <person name="Kim Y."/>
            <person name="Won Y.J."/>
        </authorList>
    </citation>
    <scope>NUCLEOTIDE SEQUENCE [LARGE SCALE GENOMIC DNA]</scope>
    <source>
        <strain evidence="3">Wonlab-2016</strain>
    </source>
</reference>
<dbReference type="Proteomes" id="UP001519460">
    <property type="component" value="Unassembled WGS sequence"/>
</dbReference>
<evidence type="ECO:0000313" key="4">
    <source>
        <dbReference type="Proteomes" id="UP001519460"/>
    </source>
</evidence>
<evidence type="ECO:0000313" key="3">
    <source>
        <dbReference type="EMBL" id="KAK7464045.1"/>
    </source>
</evidence>
<dbReference type="EMBL" id="JACVVK020000591">
    <property type="protein sequence ID" value="KAK7464045.1"/>
    <property type="molecule type" value="Genomic_DNA"/>
</dbReference>
<feature type="compositionally biased region" description="Polar residues" evidence="1">
    <location>
        <begin position="481"/>
        <end position="497"/>
    </location>
</feature>
<keyword evidence="4" id="KW-1185">Reference proteome</keyword>
<feature type="region of interest" description="Disordered" evidence="1">
    <location>
        <begin position="426"/>
        <end position="512"/>
    </location>
</feature>
<dbReference type="FunFam" id="2.60.120.260:FF:000025">
    <property type="entry name" value="DNA repair protein XRCC1 isoform X1"/>
    <property type="match status" value="1"/>
</dbReference>
<dbReference type="PANTHER" id="PTHR11370:SF4">
    <property type="entry name" value="DNA-REPAIR PROTEIN XRCC1 N-TERMINAL DOMAIN-CONTAINING PROTEIN"/>
    <property type="match status" value="1"/>
</dbReference>
<protein>
    <recommendedName>
        <fullName evidence="2">DNA-repair protein Xrcc1 N-terminal domain-containing protein</fullName>
    </recommendedName>
</protein>
<sequence length="573" mass="62558">MAPIKLKYVVSFTSQDNSHKVANLLEDGSRRWLSDPQDRSGQVEAVFQLEKACHLAYIDIGVIWCASIEVRVGKSDWPQGQRYSTLVPTQVVMTHNDSCVGRGTMRTCMFSKSVFTPEGRDGMWDRVQIICRQPWRKDVQLGLSFLRIRSTDGLSSTVSQTAAQTNTVDENGERKSVKDIQRHFFGKTVSAEDEKDSVLMERLQKLAGSSEGGSGHEKALPRMAHMVLAANHKSNGPAPAGHMNASELQKEVSQFLVTLDINKNDLDSVCVSDIRHKFEKLKWRKLTSDEKRVFYACCQEFIGNLFDESKTPSKTSPVENTMNTLSANGVTPKNGAVPNGLHKKGSTPRRRLQPSDRLTLQMLQMQTSGTASSTCGNLPTGGAAQSPFPGNVFTLKTSAQAGAVLNSCSPGGTPVLQTNHIIPNSRASAKLQAQEQASITSPSSGSSVFEYGGETFSRHQPTKRGRGQQWKSAKGRDAASVLQTDSMPSSPEVTTPSKRPKVNSPTESDDDLVRLVDQAISSVEGWLSSRQGDEGGAQRQVADSGGQGVEGEGSRCCQNWTMERYCQILICQI</sequence>
<dbReference type="Gene3D" id="2.60.120.260">
    <property type="entry name" value="Galactose-binding domain-like"/>
    <property type="match status" value="1"/>
</dbReference>
<proteinExistence type="predicted"/>
<feature type="domain" description="DNA-repair protein Xrcc1 N-terminal" evidence="2">
    <location>
        <begin position="1"/>
        <end position="148"/>
    </location>
</feature>
<organism evidence="3 4">
    <name type="scientific">Batillaria attramentaria</name>
    <dbReference type="NCBI Taxonomy" id="370345"/>
    <lineage>
        <taxon>Eukaryota</taxon>
        <taxon>Metazoa</taxon>
        <taxon>Spiralia</taxon>
        <taxon>Lophotrochozoa</taxon>
        <taxon>Mollusca</taxon>
        <taxon>Gastropoda</taxon>
        <taxon>Caenogastropoda</taxon>
        <taxon>Sorbeoconcha</taxon>
        <taxon>Cerithioidea</taxon>
        <taxon>Batillariidae</taxon>
        <taxon>Batillaria</taxon>
    </lineage>
</organism>
<gene>
    <name evidence="3" type="ORF">BaRGS_00037969</name>
</gene>
<feature type="region of interest" description="Disordered" evidence="1">
    <location>
        <begin position="527"/>
        <end position="554"/>
    </location>
</feature>
<name>A0ABD0J758_9CAEN</name>
<dbReference type="SUPFAM" id="SSF49785">
    <property type="entry name" value="Galactose-binding domain-like"/>
    <property type="match status" value="1"/>
</dbReference>
<feature type="region of interest" description="Disordered" evidence="1">
    <location>
        <begin position="326"/>
        <end position="353"/>
    </location>
</feature>
<accession>A0ABD0J758</accession>
<evidence type="ECO:0000259" key="2">
    <source>
        <dbReference type="Pfam" id="PF01834"/>
    </source>
</evidence>
<feature type="compositionally biased region" description="Polar residues" evidence="1">
    <location>
        <begin position="426"/>
        <end position="447"/>
    </location>
</feature>
<dbReference type="InterPro" id="IPR002706">
    <property type="entry name" value="Xrcc1_N"/>
</dbReference>
<evidence type="ECO:0000256" key="1">
    <source>
        <dbReference type="SAM" id="MobiDB-lite"/>
    </source>
</evidence>
<dbReference type="AlphaFoldDB" id="A0ABD0J758"/>
<dbReference type="PANTHER" id="PTHR11370">
    <property type="entry name" value="DNA-REPAIR PROTEIN XRCC1"/>
    <property type="match status" value="1"/>
</dbReference>
<dbReference type="InterPro" id="IPR008979">
    <property type="entry name" value="Galactose-bd-like_sf"/>
</dbReference>
<feature type="compositionally biased region" description="Basic residues" evidence="1">
    <location>
        <begin position="341"/>
        <end position="352"/>
    </location>
</feature>
<dbReference type="Pfam" id="PF01834">
    <property type="entry name" value="XRCC1_N"/>
    <property type="match status" value="1"/>
</dbReference>
<comment type="caution">
    <text evidence="3">The sequence shown here is derived from an EMBL/GenBank/DDBJ whole genome shotgun (WGS) entry which is preliminary data.</text>
</comment>